<reference evidence="10" key="2">
    <citation type="submission" date="2020-09" db="EMBL/GenBank/DDBJ databases">
        <authorList>
            <person name="Sun Q."/>
            <person name="Ohkuma M."/>
        </authorList>
    </citation>
    <scope>NUCLEOTIDE SEQUENCE</scope>
    <source>
        <strain evidence="10">JCM 13306</strain>
    </source>
</reference>
<protein>
    <recommendedName>
        <fullName evidence="9">Cation/H+ exchanger transmembrane domain-containing protein</fullName>
    </recommendedName>
</protein>
<dbReference type="Gene3D" id="1.20.1530.20">
    <property type="match status" value="1"/>
</dbReference>
<accession>A0A919F842</accession>
<evidence type="ECO:0000256" key="4">
    <source>
        <dbReference type="ARBA" id="ARBA00022692"/>
    </source>
</evidence>
<evidence type="ECO:0000256" key="2">
    <source>
        <dbReference type="ARBA" id="ARBA00022448"/>
    </source>
</evidence>
<evidence type="ECO:0000259" key="9">
    <source>
        <dbReference type="Pfam" id="PF00999"/>
    </source>
</evidence>
<feature type="transmembrane region" description="Helical" evidence="8">
    <location>
        <begin position="198"/>
        <end position="218"/>
    </location>
</feature>
<feature type="transmembrane region" description="Helical" evidence="8">
    <location>
        <begin position="34"/>
        <end position="53"/>
    </location>
</feature>
<dbReference type="EMBL" id="BNBA01000012">
    <property type="protein sequence ID" value="GHH53524.1"/>
    <property type="molecule type" value="Genomic_DNA"/>
</dbReference>
<evidence type="ECO:0000256" key="3">
    <source>
        <dbReference type="ARBA" id="ARBA00022449"/>
    </source>
</evidence>
<dbReference type="GO" id="GO:1902600">
    <property type="term" value="P:proton transmembrane transport"/>
    <property type="evidence" value="ECO:0007669"/>
    <property type="project" value="InterPro"/>
</dbReference>
<dbReference type="AlphaFoldDB" id="A0A919F842"/>
<evidence type="ECO:0000256" key="8">
    <source>
        <dbReference type="SAM" id="Phobius"/>
    </source>
</evidence>
<proteinExistence type="predicted"/>
<dbReference type="PANTHER" id="PTHR32468:SF0">
    <property type="entry name" value="K(+)_H(+) ANTIPORTER 1"/>
    <property type="match status" value="1"/>
</dbReference>
<keyword evidence="3" id="KW-0050">Antiport</keyword>
<feature type="transmembrane region" description="Helical" evidence="8">
    <location>
        <begin position="310"/>
        <end position="328"/>
    </location>
</feature>
<feature type="transmembrane region" description="Helical" evidence="8">
    <location>
        <begin position="168"/>
        <end position="192"/>
    </location>
</feature>
<evidence type="ECO:0000256" key="5">
    <source>
        <dbReference type="ARBA" id="ARBA00022989"/>
    </source>
</evidence>
<reference evidence="10" key="1">
    <citation type="journal article" date="2014" name="Int. J. Syst. Evol. Microbiol.">
        <title>Complete genome sequence of Corynebacterium casei LMG S-19264T (=DSM 44701T), isolated from a smear-ripened cheese.</title>
        <authorList>
            <consortium name="US DOE Joint Genome Institute (JGI-PGF)"/>
            <person name="Walter F."/>
            <person name="Albersmeier A."/>
            <person name="Kalinowski J."/>
            <person name="Ruckert C."/>
        </authorList>
    </citation>
    <scope>NUCLEOTIDE SEQUENCE</scope>
    <source>
        <strain evidence="10">JCM 13306</strain>
    </source>
</reference>
<keyword evidence="6" id="KW-0406">Ion transport</keyword>
<feature type="transmembrane region" description="Helical" evidence="8">
    <location>
        <begin position="239"/>
        <end position="266"/>
    </location>
</feature>
<comment type="subcellular location">
    <subcellularLocation>
        <location evidence="1">Membrane</location>
        <topology evidence="1">Multi-pass membrane protein</topology>
    </subcellularLocation>
</comment>
<evidence type="ECO:0000256" key="7">
    <source>
        <dbReference type="ARBA" id="ARBA00023136"/>
    </source>
</evidence>
<keyword evidence="7 8" id="KW-0472">Membrane</keyword>
<keyword evidence="11" id="KW-1185">Reference proteome</keyword>
<evidence type="ECO:0000256" key="1">
    <source>
        <dbReference type="ARBA" id="ARBA00004141"/>
    </source>
</evidence>
<dbReference type="Pfam" id="PF00999">
    <property type="entry name" value="Na_H_Exchanger"/>
    <property type="match status" value="1"/>
</dbReference>
<dbReference type="Proteomes" id="UP000623958">
    <property type="component" value="Unassembled WGS sequence"/>
</dbReference>
<feature type="domain" description="Cation/H+ exchanger transmembrane" evidence="9">
    <location>
        <begin position="18"/>
        <end position="398"/>
    </location>
</feature>
<feature type="transmembrane region" description="Helical" evidence="8">
    <location>
        <begin position="65"/>
        <end position="87"/>
    </location>
</feature>
<evidence type="ECO:0000313" key="11">
    <source>
        <dbReference type="Proteomes" id="UP000623958"/>
    </source>
</evidence>
<keyword evidence="2" id="KW-0813">Transport</keyword>
<keyword evidence="4 8" id="KW-0812">Transmembrane</keyword>
<evidence type="ECO:0000256" key="6">
    <source>
        <dbReference type="ARBA" id="ARBA00023065"/>
    </source>
</evidence>
<feature type="transmembrane region" description="Helical" evidence="8">
    <location>
        <begin position="286"/>
        <end position="303"/>
    </location>
</feature>
<organism evidence="10 11">
    <name type="scientific">Xanthomonas boreopolis</name>
    <dbReference type="NCBI Taxonomy" id="86183"/>
    <lineage>
        <taxon>Bacteria</taxon>
        <taxon>Pseudomonadati</taxon>
        <taxon>Pseudomonadota</taxon>
        <taxon>Gammaproteobacteria</taxon>
        <taxon>Lysobacterales</taxon>
        <taxon>Lysobacteraceae</taxon>
        <taxon>Xanthomonas</taxon>
    </lineage>
</organism>
<comment type="caution">
    <text evidence="10">The sequence shown here is derived from an EMBL/GenBank/DDBJ whole genome shotgun (WGS) entry which is preliminary data.</text>
</comment>
<gene>
    <name evidence="10" type="ORF">GCM10009090_19050</name>
</gene>
<dbReference type="PANTHER" id="PTHR32468">
    <property type="entry name" value="CATION/H + ANTIPORTER"/>
    <property type="match status" value="1"/>
</dbReference>
<dbReference type="GO" id="GO:0016020">
    <property type="term" value="C:membrane"/>
    <property type="evidence" value="ECO:0007669"/>
    <property type="project" value="UniProtKB-SubCell"/>
</dbReference>
<sequence length="418" mass="43684">MNPTSLLLVQLIVILGAARLCGRLLRHLGQPPVIGEMAAGLLLGPIVFGAWQPDLHAALFARDSLPALSSLSTLGVVLFMFVVGLELRAPEGNRAQVRSAFATGLLGIVLPMALGLAIAPWLHPRFAPAGVAFWPFALFISAAMSVTAFPVLARILKDRGMTRTTAGRLALGAAVIDDAMVWIFLAVVLTLTGRNEHGSILFTAAGAIATVAVVFVLLKPLYARLLQAHAGDDAFPRQALAWVLVGLLACTAVTEWIGLHAIFGAFLFGTCLPRDDRLLRYLAERIEPIAVTLLMPVLFALAGQATTPDAFAGAGIGAFALILAMAIAGKVLGCTVGARLSGYGWRDSLAVGSLMNARGLMELVVIKIGLDSGVIGPALFTLLFGMTLVTTLMASPLLALCHRNAGPGTAHGNTRAGP</sequence>
<dbReference type="InterPro" id="IPR050794">
    <property type="entry name" value="CPA2_transporter"/>
</dbReference>
<feature type="transmembrane region" description="Helical" evidence="8">
    <location>
        <begin position="378"/>
        <end position="399"/>
    </location>
</feature>
<evidence type="ECO:0000313" key="10">
    <source>
        <dbReference type="EMBL" id="GHH53524.1"/>
    </source>
</evidence>
<dbReference type="InterPro" id="IPR038770">
    <property type="entry name" value="Na+/solute_symporter_sf"/>
</dbReference>
<keyword evidence="5 8" id="KW-1133">Transmembrane helix</keyword>
<dbReference type="RefSeq" id="WP_434029232.1">
    <property type="nucleotide sequence ID" value="NZ_BNBA01000012.1"/>
</dbReference>
<name>A0A919F842_9XANT</name>
<feature type="transmembrane region" description="Helical" evidence="8">
    <location>
        <begin position="133"/>
        <end position="156"/>
    </location>
</feature>
<feature type="transmembrane region" description="Helical" evidence="8">
    <location>
        <begin position="99"/>
        <end position="121"/>
    </location>
</feature>
<dbReference type="InterPro" id="IPR006153">
    <property type="entry name" value="Cation/H_exchanger_TM"/>
</dbReference>
<dbReference type="GO" id="GO:0015297">
    <property type="term" value="F:antiporter activity"/>
    <property type="evidence" value="ECO:0007669"/>
    <property type="project" value="UniProtKB-KW"/>
</dbReference>
<feature type="transmembrane region" description="Helical" evidence="8">
    <location>
        <begin position="6"/>
        <end position="22"/>
    </location>
</feature>